<feature type="region of interest" description="Disordered" evidence="1">
    <location>
        <begin position="705"/>
        <end position="746"/>
    </location>
</feature>
<dbReference type="GO" id="GO:0015074">
    <property type="term" value="P:DNA integration"/>
    <property type="evidence" value="ECO:0007669"/>
    <property type="project" value="InterPro"/>
</dbReference>
<proteinExistence type="predicted"/>
<keyword evidence="3" id="KW-1185">Reference proteome</keyword>
<feature type="compositionally biased region" description="Basic and acidic residues" evidence="1">
    <location>
        <begin position="11"/>
        <end position="25"/>
    </location>
</feature>
<evidence type="ECO:0000256" key="1">
    <source>
        <dbReference type="SAM" id="MobiDB-lite"/>
    </source>
</evidence>
<dbReference type="Proteomes" id="UP001153709">
    <property type="component" value="Chromosome 1"/>
</dbReference>
<dbReference type="AlphaFoldDB" id="A0A9N9X6T1"/>
<dbReference type="OrthoDB" id="6747449at2759"/>
<feature type="compositionally biased region" description="Acidic residues" evidence="1">
    <location>
        <begin position="705"/>
        <end position="720"/>
    </location>
</feature>
<dbReference type="GO" id="GO:0003677">
    <property type="term" value="F:DNA binding"/>
    <property type="evidence" value="ECO:0007669"/>
    <property type="project" value="InterPro"/>
</dbReference>
<dbReference type="EMBL" id="OU898276">
    <property type="protein sequence ID" value="CAG9827006.1"/>
    <property type="molecule type" value="Genomic_DNA"/>
</dbReference>
<evidence type="ECO:0000313" key="2">
    <source>
        <dbReference type="EMBL" id="CAG9827006.1"/>
    </source>
</evidence>
<dbReference type="Gene3D" id="1.10.443.10">
    <property type="entry name" value="Intergrase catalytic core"/>
    <property type="match status" value="1"/>
</dbReference>
<reference evidence="2" key="1">
    <citation type="submission" date="2022-01" db="EMBL/GenBank/DDBJ databases">
        <authorList>
            <person name="King R."/>
        </authorList>
    </citation>
    <scope>NUCLEOTIDE SEQUENCE</scope>
</reference>
<gene>
    <name evidence="2" type="ORF">DIABBA_LOCUS1054</name>
</gene>
<feature type="region of interest" description="Disordered" evidence="1">
    <location>
        <begin position="1"/>
        <end position="31"/>
    </location>
</feature>
<dbReference type="GO" id="GO:0006310">
    <property type="term" value="P:DNA recombination"/>
    <property type="evidence" value="ECO:0007669"/>
    <property type="project" value="InterPro"/>
</dbReference>
<name>A0A9N9X6T1_DIABA</name>
<evidence type="ECO:0000313" key="3">
    <source>
        <dbReference type="Proteomes" id="UP001153709"/>
    </source>
</evidence>
<sequence length="813" mass="94549">MNLRFELLGNGKHESNDRLFKKEESPPPSPINGMEFLLEDSFYDSEKDLAYSPSNQSSDNLEGSCTKSLKITHKESQSIKKEQVLQVQDLEVNKRYQNFSDEIDVDIHDINKISLDNVNVNNHNYIPAVEVNCEINQIEKMDTSTAPSTSSASKQTRLKNYCYFCENLVLNFSRHLVTAHPLEIEVQEILSKPTKSRERKELIGLIRKKGNYLNSQVHFKPMKKTNIPCDQDNYIPCEFCLGIYVSRQLWRHKKVCQKRLNKSKTIKSQLLFKLGVDNELQSKVFPTMRLDNVSILAKKDTLICAFGSRYLKTHREQHFINITSRKMRELAKILIEVRKIEPTIQTLFDALNPKFYDYLVTATKIIAKYDSTKKIFQSPTFAMNISTTLKQCCDIAITYALKKKGVYANVATAEVEADLKTMIQLLQSNWKFDISTEASNHLNMQNGTRLPLFPLAKDLKLLKDYLTKQAEITTKKLKSDLNDKNSYKILLETIFCRLILLNRKRPGELQRLFLDTYLNSEKDKQQNYEEFSEALLPSEKLLMKRFKRIVIRGKRDRGVPVLISPDVQEQIKIILNARNNFISQQNRYFFASVKNNDKPIIGYKVLSNYALACKAENPKALTSTRLRKHMATLTQLFEMKESDLEQLSTFMGHTSEVHKKSYRLPDDVYQTAKITKILLLMEKGQAAKFKGKSLEEIEVDMEEELFTSENTSEEVDEAEELRDLHRSPESTPEPSTSTCDRKKGKTYKRIKRERWTEQQKRTVTEHFQLHITNKKAPKEKECTQLLRKYSDLLHNKDWQKIKVFIQNAYSKKK</sequence>
<feature type="compositionally biased region" description="Low complexity" evidence="1">
    <location>
        <begin position="729"/>
        <end position="738"/>
    </location>
</feature>
<organism evidence="2 3">
    <name type="scientific">Diabrotica balteata</name>
    <name type="common">Banded cucumber beetle</name>
    <dbReference type="NCBI Taxonomy" id="107213"/>
    <lineage>
        <taxon>Eukaryota</taxon>
        <taxon>Metazoa</taxon>
        <taxon>Ecdysozoa</taxon>
        <taxon>Arthropoda</taxon>
        <taxon>Hexapoda</taxon>
        <taxon>Insecta</taxon>
        <taxon>Pterygota</taxon>
        <taxon>Neoptera</taxon>
        <taxon>Endopterygota</taxon>
        <taxon>Coleoptera</taxon>
        <taxon>Polyphaga</taxon>
        <taxon>Cucujiformia</taxon>
        <taxon>Chrysomeloidea</taxon>
        <taxon>Chrysomelidae</taxon>
        <taxon>Galerucinae</taxon>
        <taxon>Diabroticina</taxon>
        <taxon>Diabroticites</taxon>
        <taxon>Diabrotica</taxon>
    </lineage>
</organism>
<protein>
    <submittedName>
        <fullName evidence="2">Uncharacterized protein</fullName>
    </submittedName>
</protein>
<dbReference type="PANTHER" id="PTHR33480">
    <property type="entry name" value="SET DOMAIN-CONTAINING PROTEIN-RELATED"/>
    <property type="match status" value="1"/>
</dbReference>
<dbReference type="InterPro" id="IPR013762">
    <property type="entry name" value="Integrase-like_cat_sf"/>
</dbReference>
<accession>A0A9N9X6T1</accession>
<dbReference type="PANTHER" id="PTHR33480:SF1">
    <property type="entry name" value="TYR RECOMBINASE DOMAIN-CONTAINING PROTEIN"/>
    <property type="match status" value="1"/>
</dbReference>